<feature type="short sequence motif" description="Q motif" evidence="6">
    <location>
        <begin position="2"/>
        <end position="30"/>
    </location>
</feature>
<evidence type="ECO:0000256" key="1">
    <source>
        <dbReference type="ARBA" id="ARBA00022741"/>
    </source>
</evidence>
<reference evidence="12" key="2">
    <citation type="submission" date="2023-02" db="EMBL/GenBank/DDBJ databases">
        <authorList>
            <person name="Rayyan A."/>
            <person name="Meyer T."/>
            <person name="Kyndt J.A."/>
        </authorList>
    </citation>
    <scope>NUCLEOTIDE SEQUENCE</scope>
    <source>
        <strain evidence="12">DSM 9987</strain>
    </source>
</reference>
<dbReference type="InterPro" id="IPR050079">
    <property type="entry name" value="DEAD_box_RNA_helicase"/>
</dbReference>
<dbReference type="InterPro" id="IPR011545">
    <property type="entry name" value="DEAD/DEAH_box_helicase_dom"/>
</dbReference>
<proteinExistence type="inferred from homology"/>
<dbReference type="InterPro" id="IPR044742">
    <property type="entry name" value="DEAD/DEAH_RhlB"/>
</dbReference>
<keyword evidence="1 7" id="KW-0547">Nucleotide-binding</keyword>
<protein>
    <submittedName>
        <fullName evidence="12">DEAD/DEAH box helicase</fullName>
    </submittedName>
</protein>
<dbReference type="SMART" id="SM00487">
    <property type="entry name" value="DEXDc"/>
    <property type="match status" value="1"/>
</dbReference>
<dbReference type="Pfam" id="PF00270">
    <property type="entry name" value="DEAD"/>
    <property type="match status" value="1"/>
</dbReference>
<dbReference type="PROSITE" id="PS00039">
    <property type="entry name" value="DEAD_ATP_HELICASE"/>
    <property type="match status" value="1"/>
</dbReference>
<reference evidence="12" key="1">
    <citation type="journal article" date="2023" name="Microbiol Resour">
        <title>Genome Sequences of Rhodoplanes serenus and Two Thermotolerant Strains, Rhodoplanes tepidamans and 'Rhodoplanes cryptolactis,' Further Refine the Genus.</title>
        <authorList>
            <person name="Rayyan A.A."/>
            <person name="Kyndt J.A."/>
        </authorList>
    </citation>
    <scope>NUCLEOTIDE SEQUENCE</scope>
    <source>
        <strain evidence="12">DSM 9987</strain>
    </source>
</reference>
<evidence type="ECO:0000256" key="6">
    <source>
        <dbReference type="PROSITE-ProRule" id="PRU00552"/>
    </source>
</evidence>
<dbReference type="InterPro" id="IPR000629">
    <property type="entry name" value="RNA-helicase_DEAD-box_CS"/>
</dbReference>
<evidence type="ECO:0000259" key="9">
    <source>
        <dbReference type="PROSITE" id="PS51192"/>
    </source>
</evidence>
<dbReference type="PROSITE" id="PS51195">
    <property type="entry name" value="Q_MOTIF"/>
    <property type="match status" value="1"/>
</dbReference>
<evidence type="ECO:0000259" key="10">
    <source>
        <dbReference type="PROSITE" id="PS51194"/>
    </source>
</evidence>
<feature type="domain" description="Helicase C-terminal" evidence="10">
    <location>
        <begin position="219"/>
        <end position="381"/>
    </location>
</feature>
<feature type="compositionally biased region" description="Basic and acidic residues" evidence="8">
    <location>
        <begin position="385"/>
        <end position="434"/>
    </location>
</feature>
<evidence type="ECO:0000256" key="3">
    <source>
        <dbReference type="ARBA" id="ARBA00022806"/>
    </source>
</evidence>
<evidence type="ECO:0000313" key="12">
    <source>
        <dbReference type="EMBL" id="MDC7788395.1"/>
    </source>
</evidence>
<evidence type="ECO:0000256" key="5">
    <source>
        <dbReference type="ARBA" id="ARBA00038437"/>
    </source>
</evidence>
<evidence type="ECO:0000259" key="11">
    <source>
        <dbReference type="PROSITE" id="PS51195"/>
    </source>
</evidence>
<dbReference type="PANTHER" id="PTHR47959:SF13">
    <property type="entry name" value="ATP-DEPENDENT RNA HELICASE RHLE"/>
    <property type="match status" value="1"/>
</dbReference>
<evidence type="ECO:0000256" key="7">
    <source>
        <dbReference type="RuleBase" id="RU000492"/>
    </source>
</evidence>
<comment type="caution">
    <text evidence="12">The sequence shown here is derived from an EMBL/GenBank/DDBJ whole genome shotgun (WGS) entry which is preliminary data.</text>
</comment>
<dbReference type="Gene3D" id="3.40.50.300">
    <property type="entry name" value="P-loop containing nucleotide triphosphate hydrolases"/>
    <property type="match status" value="2"/>
</dbReference>
<comment type="similarity">
    <text evidence="5 7">Belongs to the DEAD box helicase family.</text>
</comment>
<feature type="compositionally biased region" description="Basic and acidic residues" evidence="8">
    <location>
        <begin position="494"/>
        <end position="511"/>
    </location>
</feature>
<evidence type="ECO:0000256" key="2">
    <source>
        <dbReference type="ARBA" id="ARBA00022801"/>
    </source>
</evidence>
<keyword evidence="4 7" id="KW-0067">ATP-binding</keyword>
<dbReference type="SMART" id="SM00490">
    <property type="entry name" value="HELICc"/>
    <property type="match status" value="1"/>
</dbReference>
<dbReference type="CDD" id="cd00268">
    <property type="entry name" value="DEADc"/>
    <property type="match status" value="1"/>
</dbReference>
<dbReference type="PROSITE" id="PS51194">
    <property type="entry name" value="HELICASE_CTER"/>
    <property type="match status" value="1"/>
</dbReference>
<organism evidence="12 13">
    <name type="scientific">Rhodoplanes tepidamans</name>
    <name type="common">Rhodoplanes cryptolactis</name>
    <dbReference type="NCBI Taxonomy" id="200616"/>
    <lineage>
        <taxon>Bacteria</taxon>
        <taxon>Pseudomonadati</taxon>
        <taxon>Pseudomonadota</taxon>
        <taxon>Alphaproteobacteria</taxon>
        <taxon>Hyphomicrobiales</taxon>
        <taxon>Nitrobacteraceae</taxon>
        <taxon>Rhodoplanes</taxon>
    </lineage>
</organism>
<sequence>MTSFQGFGLAEPIARALVDENYVTPTPIQAQTVPLALAGRDVVGIAQTGTGKTAAFALPILNRLFTDPKPTIRKSCRVLVLSPTRELSGQILDSFRAYGRHMKVASDLAIGGVSMGRQVRAVLPGLDVMVATPGRLLDLVNSNALRLNAVEVLVLDEADRMLDMGFIHDIRKIVSKLPKDRQTLFFSATMPQQIAELASQMLRDPARVSVTPAASTADRIDQRIVHVDKAAKPQILAEVLASEPIDRCLVFTRTKHGADKVVRGLAKSGIAAEAIHGNKSQNQRERVLAAFRTGEVRILIATDIAARGIDVEGVSHVVNYDLPNIPESYVHRIGRTARAGAEGIAISFCDSEELPFLRDIEKLIRRAIPATDRRTGGRPLPSAHRQADGRGGDARRDGGRSRQGDRERSRSQDRAAQPERSRGGSPQRNRDEAGRTAAPAQRPHGQPNGQRPHGQQARPQGARDPGGRDQAARPQVHHHNPERPAGERPNGARPEGRRPEGRRPDGRRPEGQNRNGQRAHKGGGQHPAPVRVGTPLAERPAQRSGPAVETALDQVAFLRRGVPGRRDVGHTVER</sequence>
<feature type="region of interest" description="Disordered" evidence="8">
    <location>
        <begin position="370"/>
        <end position="551"/>
    </location>
</feature>
<keyword evidence="3 7" id="KW-0347">Helicase</keyword>
<dbReference type="Pfam" id="PF00271">
    <property type="entry name" value="Helicase_C"/>
    <property type="match status" value="1"/>
</dbReference>
<dbReference type="Proteomes" id="UP001165652">
    <property type="component" value="Unassembled WGS sequence"/>
</dbReference>
<feature type="domain" description="Helicase ATP-binding" evidence="9">
    <location>
        <begin position="33"/>
        <end position="208"/>
    </location>
</feature>
<dbReference type="EMBL" id="JAQQLI010000043">
    <property type="protein sequence ID" value="MDC7788395.1"/>
    <property type="molecule type" value="Genomic_DNA"/>
</dbReference>
<feature type="domain" description="DEAD-box RNA helicase Q" evidence="11">
    <location>
        <begin position="2"/>
        <end position="30"/>
    </location>
</feature>
<dbReference type="InterPro" id="IPR014001">
    <property type="entry name" value="Helicase_ATP-bd"/>
</dbReference>
<keyword evidence="2 7" id="KW-0378">Hydrolase</keyword>
<dbReference type="CDD" id="cd18787">
    <property type="entry name" value="SF2_C_DEAD"/>
    <property type="match status" value="1"/>
</dbReference>
<dbReference type="PANTHER" id="PTHR47959">
    <property type="entry name" value="ATP-DEPENDENT RNA HELICASE RHLE-RELATED"/>
    <property type="match status" value="1"/>
</dbReference>
<dbReference type="SUPFAM" id="SSF52540">
    <property type="entry name" value="P-loop containing nucleoside triphosphate hydrolases"/>
    <property type="match status" value="1"/>
</dbReference>
<dbReference type="InterPro" id="IPR001650">
    <property type="entry name" value="Helicase_C-like"/>
</dbReference>
<accession>A0ABT5JFA2</accession>
<dbReference type="GO" id="GO:0004386">
    <property type="term" value="F:helicase activity"/>
    <property type="evidence" value="ECO:0007669"/>
    <property type="project" value="UniProtKB-KW"/>
</dbReference>
<name>A0ABT5JFA2_RHOTP</name>
<gene>
    <name evidence="12" type="ORF">PQJ73_22120</name>
</gene>
<dbReference type="InterPro" id="IPR014014">
    <property type="entry name" value="RNA_helicase_DEAD_Q_motif"/>
</dbReference>
<evidence type="ECO:0000313" key="13">
    <source>
        <dbReference type="Proteomes" id="UP001165652"/>
    </source>
</evidence>
<keyword evidence="13" id="KW-1185">Reference proteome</keyword>
<dbReference type="InterPro" id="IPR027417">
    <property type="entry name" value="P-loop_NTPase"/>
</dbReference>
<dbReference type="PROSITE" id="PS51192">
    <property type="entry name" value="HELICASE_ATP_BIND_1"/>
    <property type="match status" value="1"/>
</dbReference>
<evidence type="ECO:0000256" key="8">
    <source>
        <dbReference type="SAM" id="MobiDB-lite"/>
    </source>
</evidence>
<evidence type="ECO:0000256" key="4">
    <source>
        <dbReference type="ARBA" id="ARBA00022840"/>
    </source>
</evidence>
<dbReference type="RefSeq" id="WP_272779232.1">
    <property type="nucleotide sequence ID" value="NZ_JAQQLI010000043.1"/>
</dbReference>